<dbReference type="HOGENOM" id="CLU_148643_0_0_10"/>
<accession>K5ZFS2</accession>
<protein>
    <submittedName>
        <fullName evidence="2">Uncharacterized protein</fullName>
    </submittedName>
</protein>
<evidence type="ECO:0000313" key="3">
    <source>
        <dbReference type="Proteomes" id="UP000001218"/>
    </source>
</evidence>
<name>K5ZFS2_9BACT</name>
<gene>
    <name evidence="2" type="ORF">HMPREF1077_02010</name>
</gene>
<comment type="caution">
    <text evidence="2">The sequence shown here is derived from an EMBL/GenBank/DDBJ whole genome shotgun (WGS) entry which is preliminary data.</text>
</comment>
<dbReference type="AlphaFoldDB" id="K5ZFS2"/>
<proteinExistence type="predicted"/>
<evidence type="ECO:0000256" key="1">
    <source>
        <dbReference type="SAM" id="Phobius"/>
    </source>
</evidence>
<organism evidence="2 3">
    <name type="scientific">Parabacteroides johnsonii CL02T12C29</name>
    <dbReference type="NCBI Taxonomy" id="999419"/>
    <lineage>
        <taxon>Bacteria</taxon>
        <taxon>Pseudomonadati</taxon>
        <taxon>Bacteroidota</taxon>
        <taxon>Bacteroidia</taxon>
        <taxon>Bacteroidales</taxon>
        <taxon>Tannerellaceae</taxon>
        <taxon>Parabacteroides</taxon>
    </lineage>
</organism>
<keyword evidence="1" id="KW-0812">Transmembrane</keyword>
<reference evidence="2 3" key="1">
    <citation type="submission" date="2012-02" db="EMBL/GenBank/DDBJ databases">
        <title>The Genome Sequence of Parabacteroides johnsonii CL02T12C29.</title>
        <authorList>
            <consortium name="The Broad Institute Genome Sequencing Platform"/>
            <person name="Earl A."/>
            <person name="Ward D."/>
            <person name="Feldgarden M."/>
            <person name="Gevers D."/>
            <person name="Zitomersky N.L."/>
            <person name="Coyne M.J."/>
            <person name="Comstock L.E."/>
            <person name="Young S.K."/>
            <person name="Zeng Q."/>
            <person name="Gargeya S."/>
            <person name="Fitzgerald M."/>
            <person name="Haas B."/>
            <person name="Abouelleil A."/>
            <person name="Alvarado L."/>
            <person name="Arachchi H.M."/>
            <person name="Berlin A."/>
            <person name="Chapman S.B."/>
            <person name="Gearin G."/>
            <person name="Goldberg J."/>
            <person name="Griggs A."/>
            <person name="Gujja S."/>
            <person name="Hansen M."/>
            <person name="Heiman D."/>
            <person name="Howarth C."/>
            <person name="Larimer J."/>
            <person name="Lui A."/>
            <person name="MacDonald P.J.P."/>
            <person name="McCowen C."/>
            <person name="Montmayeur A."/>
            <person name="Murphy C."/>
            <person name="Neiman D."/>
            <person name="Pearson M."/>
            <person name="Priest M."/>
            <person name="Roberts A."/>
            <person name="Saif S."/>
            <person name="Shea T."/>
            <person name="Sisk P."/>
            <person name="Stolte C."/>
            <person name="Sykes S."/>
            <person name="Wortman J."/>
            <person name="Nusbaum C."/>
            <person name="Birren B."/>
        </authorList>
    </citation>
    <scope>NUCLEOTIDE SEQUENCE [LARGE SCALE GENOMIC DNA]</scope>
    <source>
        <strain evidence="2 3">CL02T12C29</strain>
    </source>
</reference>
<dbReference type="PATRIC" id="fig|999419.3.peg.2061"/>
<dbReference type="EMBL" id="AGZP01000017">
    <property type="protein sequence ID" value="EKN10100.1"/>
    <property type="molecule type" value="Genomic_DNA"/>
</dbReference>
<keyword evidence="1" id="KW-0472">Membrane</keyword>
<feature type="transmembrane region" description="Helical" evidence="1">
    <location>
        <begin position="117"/>
        <end position="136"/>
    </location>
</feature>
<keyword evidence="1" id="KW-1133">Transmembrane helix</keyword>
<evidence type="ECO:0000313" key="2">
    <source>
        <dbReference type="EMBL" id="EKN10100.1"/>
    </source>
</evidence>
<sequence>MVTLGIKPKVTEQSNKKIYNEKKRTLSPKAQEMAELYTRLENLKSKQTEGVKTTRYTTDAVRDTRKRIRELLSETDGLEETQIPIDDARTLVEYFSGIRYLPEFKKDTEKATGLFKAMQVIFGFAVAVTTLSTYYYSRDKRNRQEC</sequence>
<dbReference type="Proteomes" id="UP000001218">
    <property type="component" value="Unassembled WGS sequence"/>
</dbReference>